<sequence length="87" mass="9264">MDATRYRAPPAADLIVTPLDDIVALFHRTSGMTHLVASPVPEVLQVLAGRWMAIAEIEAAFDIVEGGRAELIALLDGLAVTGLIERA</sequence>
<reference evidence="1 2" key="1">
    <citation type="submission" date="2019-04" db="EMBL/GenBank/DDBJ databases">
        <title>Microbes associate with the intestines of laboratory mice.</title>
        <authorList>
            <person name="Navarre W."/>
            <person name="Wong E."/>
            <person name="Huang K.C."/>
            <person name="Tropini C."/>
            <person name="Ng K."/>
            <person name="Yu B."/>
        </authorList>
    </citation>
    <scope>NUCLEOTIDE SEQUENCE [LARGE SCALE GENOMIC DNA]</scope>
    <source>
        <strain evidence="1 2">NM83_B4-11</strain>
    </source>
</reference>
<dbReference type="NCBIfam" id="TIGR04353">
    <property type="entry name" value="PqqD_rel_X"/>
    <property type="match status" value="1"/>
</dbReference>
<dbReference type="EMBL" id="SSTI01000006">
    <property type="protein sequence ID" value="THG39986.1"/>
    <property type="molecule type" value="Genomic_DNA"/>
</dbReference>
<dbReference type="RefSeq" id="WP_136451578.1">
    <property type="nucleotide sequence ID" value="NZ_SSTI01000006.1"/>
</dbReference>
<name>A0ABY2QHW5_9SPHN</name>
<dbReference type="InterPro" id="IPR027599">
    <property type="entry name" value="PqqD-rel_X"/>
</dbReference>
<proteinExistence type="predicted"/>
<dbReference type="Proteomes" id="UP000308038">
    <property type="component" value="Unassembled WGS sequence"/>
</dbReference>
<gene>
    <name evidence="1" type="ORF">E5988_10035</name>
</gene>
<keyword evidence="2" id="KW-1185">Reference proteome</keyword>
<comment type="caution">
    <text evidence="1">The sequence shown here is derived from an EMBL/GenBank/DDBJ whole genome shotgun (WGS) entry which is preliminary data.</text>
</comment>
<organism evidence="1 2">
    <name type="scientific">Sphingomonas olei</name>
    <dbReference type="NCBI Taxonomy" id="1886787"/>
    <lineage>
        <taxon>Bacteria</taxon>
        <taxon>Pseudomonadati</taxon>
        <taxon>Pseudomonadota</taxon>
        <taxon>Alphaproteobacteria</taxon>
        <taxon>Sphingomonadales</taxon>
        <taxon>Sphingomonadaceae</taxon>
        <taxon>Sphingomonas</taxon>
    </lineage>
</organism>
<accession>A0ABY2QHW5</accession>
<evidence type="ECO:0000313" key="2">
    <source>
        <dbReference type="Proteomes" id="UP000308038"/>
    </source>
</evidence>
<protein>
    <submittedName>
        <fullName evidence="1">HPr-rel-A system PqqD family peptide chaperone</fullName>
    </submittedName>
</protein>
<evidence type="ECO:0000313" key="1">
    <source>
        <dbReference type="EMBL" id="THG39986.1"/>
    </source>
</evidence>